<dbReference type="EMBL" id="FZOL01000029">
    <property type="protein sequence ID" value="SNT21362.1"/>
    <property type="molecule type" value="Genomic_DNA"/>
</dbReference>
<organism evidence="2 3">
    <name type="scientific">Pseudomonas japonica</name>
    <dbReference type="NCBI Taxonomy" id="256466"/>
    <lineage>
        <taxon>Bacteria</taxon>
        <taxon>Pseudomonadati</taxon>
        <taxon>Pseudomonadota</taxon>
        <taxon>Gammaproteobacteria</taxon>
        <taxon>Pseudomonadales</taxon>
        <taxon>Pseudomonadaceae</taxon>
        <taxon>Pseudomonas</taxon>
    </lineage>
</organism>
<reference evidence="3" key="1">
    <citation type="submission" date="2017-06" db="EMBL/GenBank/DDBJ databases">
        <authorList>
            <person name="Varghese N."/>
            <person name="Submissions S."/>
        </authorList>
    </citation>
    <scope>NUCLEOTIDE SEQUENCE [LARGE SCALE GENOMIC DNA]</scope>
    <source>
        <strain evidence="3">DSM 22348</strain>
    </source>
</reference>
<accession>A0A239KUD8</accession>
<dbReference type="SUPFAM" id="SSF46626">
    <property type="entry name" value="Cytochrome c"/>
    <property type="match status" value="1"/>
</dbReference>
<dbReference type="Proteomes" id="UP000198407">
    <property type="component" value="Unassembled WGS sequence"/>
</dbReference>
<protein>
    <recommendedName>
        <fullName evidence="4">Cytochrome c domain-containing protein</fullName>
    </recommendedName>
</protein>
<dbReference type="STRING" id="1215104.GCA_000730585_02090"/>
<dbReference type="AlphaFoldDB" id="A0A239KUD8"/>
<dbReference type="Gene3D" id="1.10.760.10">
    <property type="entry name" value="Cytochrome c-like domain"/>
    <property type="match status" value="1"/>
</dbReference>
<dbReference type="RefSeq" id="WP_052419474.1">
    <property type="nucleotide sequence ID" value="NZ_FZOL01000029.1"/>
</dbReference>
<proteinExistence type="predicted"/>
<evidence type="ECO:0000313" key="2">
    <source>
        <dbReference type="EMBL" id="SNT21362.1"/>
    </source>
</evidence>
<evidence type="ECO:0000256" key="1">
    <source>
        <dbReference type="SAM" id="SignalP"/>
    </source>
</evidence>
<dbReference type="OrthoDB" id="9811281at2"/>
<dbReference type="GO" id="GO:0020037">
    <property type="term" value="F:heme binding"/>
    <property type="evidence" value="ECO:0007669"/>
    <property type="project" value="InterPro"/>
</dbReference>
<keyword evidence="3" id="KW-1185">Reference proteome</keyword>
<evidence type="ECO:0000313" key="3">
    <source>
        <dbReference type="Proteomes" id="UP000198407"/>
    </source>
</evidence>
<dbReference type="InterPro" id="IPR036909">
    <property type="entry name" value="Cyt_c-like_dom_sf"/>
</dbReference>
<feature type="signal peptide" evidence="1">
    <location>
        <begin position="1"/>
        <end position="19"/>
    </location>
</feature>
<sequence length="145" mass="15757">MASRLPWVLLLALATPAGATEPRQFDYMLNCQGCHLPDGGGNPQRGVPAFPGQLGKFLLVPGGREYLVQVPGSALSGLSDEALAGVLNWMLVRFDASHLPADFQAYSGAEVRQWRHAVPADVNVTRERLLKRIAEQEQPPGNTDR</sequence>
<dbReference type="GO" id="GO:0009055">
    <property type="term" value="F:electron transfer activity"/>
    <property type="evidence" value="ECO:0007669"/>
    <property type="project" value="InterPro"/>
</dbReference>
<feature type="chain" id="PRO_5011300282" description="Cytochrome c domain-containing protein" evidence="1">
    <location>
        <begin position="20"/>
        <end position="145"/>
    </location>
</feature>
<name>A0A239KUD8_9PSED</name>
<gene>
    <name evidence="2" type="ORF">SAMN05444352_12915</name>
</gene>
<keyword evidence="1" id="KW-0732">Signal</keyword>
<evidence type="ECO:0008006" key="4">
    <source>
        <dbReference type="Google" id="ProtNLM"/>
    </source>
</evidence>